<proteinExistence type="predicted"/>
<evidence type="ECO:0000313" key="2">
    <source>
        <dbReference type="WBParaSite" id="nRc.2.0.1.t44070-RA"/>
    </source>
</evidence>
<accession>A0A915L0T2</accession>
<evidence type="ECO:0000313" key="1">
    <source>
        <dbReference type="Proteomes" id="UP000887565"/>
    </source>
</evidence>
<reference evidence="2" key="1">
    <citation type="submission" date="2022-11" db="UniProtKB">
        <authorList>
            <consortium name="WormBaseParasite"/>
        </authorList>
    </citation>
    <scope>IDENTIFICATION</scope>
</reference>
<dbReference type="Proteomes" id="UP000887565">
    <property type="component" value="Unplaced"/>
</dbReference>
<dbReference type="WBParaSite" id="nRc.2.0.1.t44070-RA">
    <property type="protein sequence ID" value="nRc.2.0.1.t44070-RA"/>
    <property type="gene ID" value="nRc.2.0.1.g44070"/>
</dbReference>
<name>A0A915L0T2_ROMCU</name>
<sequence>MAKHTLESVAISSPSNDISVAIAASDHDLTDHEPAELDKSMPCHMDKQKLDFALNKMTEKTPISAAQKAKALVQIYYIAAKINGIHMDTRNYIKAKRSKIEFKR</sequence>
<keyword evidence="1" id="KW-1185">Reference proteome</keyword>
<organism evidence="1 2">
    <name type="scientific">Romanomermis culicivorax</name>
    <name type="common">Nematode worm</name>
    <dbReference type="NCBI Taxonomy" id="13658"/>
    <lineage>
        <taxon>Eukaryota</taxon>
        <taxon>Metazoa</taxon>
        <taxon>Ecdysozoa</taxon>
        <taxon>Nematoda</taxon>
        <taxon>Enoplea</taxon>
        <taxon>Dorylaimia</taxon>
        <taxon>Mermithida</taxon>
        <taxon>Mermithoidea</taxon>
        <taxon>Mermithidae</taxon>
        <taxon>Romanomermis</taxon>
    </lineage>
</organism>
<dbReference type="AlphaFoldDB" id="A0A915L0T2"/>
<protein>
    <submittedName>
        <fullName evidence="2">Uncharacterized protein</fullName>
    </submittedName>
</protein>